<organism evidence="2 3">
    <name type="scientific">Brachyspira suanatina</name>
    <dbReference type="NCBI Taxonomy" id="381802"/>
    <lineage>
        <taxon>Bacteria</taxon>
        <taxon>Pseudomonadati</taxon>
        <taxon>Spirochaetota</taxon>
        <taxon>Spirochaetia</taxon>
        <taxon>Brachyspirales</taxon>
        <taxon>Brachyspiraceae</taxon>
        <taxon>Brachyspira</taxon>
    </lineage>
</organism>
<keyword evidence="3" id="KW-1185">Reference proteome</keyword>
<name>A0A0G4K4V1_9SPIR</name>
<dbReference type="EMBL" id="CVLB01000001">
    <property type="protein sequence ID" value="CRF32186.1"/>
    <property type="molecule type" value="Genomic_DNA"/>
</dbReference>
<dbReference type="RefSeq" id="WP_048593746.1">
    <property type="nucleotide sequence ID" value="NZ_CVLB01000001.1"/>
</dbReference>
<feature type="domain" description="Flagellar protein FlgJ N-terminal" evidence="1">
    <location>
        <begin position="74"/>
        <end position="122"/>
    </location>
</feature>
<dbReference type="InterPro" id="IPR019301">
    <property type="entry name" value="Flagellar_prot_FlgJ_N"/>
</dbReference>
<dbReference type="OrthoDB" id="9796740at2"/>
<sequence length="127" mass="14753">MNITDKYNLSMGSANLTKLDNAKKQYGNAKFSIDETPTENLNNAISKYDKDFEKKRLRQVSEDFEALMINQMLKEMRKTVNKTGLIDGGMAEQIFEDMLYDEYAKEFSKTKTFGLADIIYNQMEKYV</sequence>
<evidence type="ECO:0000259" key="1">
    <source>
        <dbReference type="Pfam" id="PF10135"/>
    </source>
</evidence>
<reference evidence="3" key="1">
    <citation type="submission" date="2015-04" db="EMBL/GenBank/DDBJ databases">
        <authorList>
            <person name="Mushtaq Mamoona"/>
        </authorList>
    </citation>
    <scope>NUCLEOTIDE SEQUENCE [LARGE SCALE GENOMIC DNA]</scope>
    <source>
        <strain evidence="3">AN4859/03</strain>
    </source>
</reference>
<evidence type="ECO:0000313" key="2">
    <source>
        <dbReference type="EMBL" id="CRF32186.1"/>
    </source>
</evidence>
<proteinExistence type="predicted"/>
<protein>
    <recommendedName>
        <fullName evidence="1">Flagellar protein FlgJ N-terminal domain-containing protein</fullName>
    </recommendedName>
</protein>
<dbReference type="AlphaFoldDB" id="A0A0G4K4V1"/>
<dbReference type="Proteomes" id="UP000043763">
    <property type="component" value="Unassembled WGS sequence"/>
</dbReference>
<gene>
    <name evidence="2" type="ORF">BRSU_0634</name>
</gene>
<accession>A0A0G4K4V1</accession>
<dbReference type="Pfam" id="PF10135">
    <property type="entry name" value="Rod-binding"/>
    <property type="match status" value="1"/>
</dbReference>
<evidence type="ECO:0000313" key="3">
    <source>
        <dbReference type="Proteomes" id="UP000043763"/>
    </source>
</evidence>